<reference evidence="2" key="2">
    <citation type="submission" date="2023-06" db="EMBL/GenBank/DDBJ databases">
        <authorList>
            <consortium name="Lawrence Berkeley National Laboratory"/>
            <person name="Mondo S.J."/>
            <person name="Hensen N."/>
            <person name="Bonometti L."/>
            <person name="Westerberg I."/>
            <person name="Brannstrom I.O."/>
            <person name="Guillou S."/>
            <person name="Cros-Aarteil S."/>
            <person name="Calhoun S."/>
            <person name="Haridas S."/>
            <person name="Kuo A."/>
            <person name="Pangilinan J."/>
            <person name="Riley R."/>
            <person name="Labutti K."/>
            <person name="Andreopoulos B."/>
            <person name="Lipzen A."/>
            <person name="Chen C."/>
            <person name="Yanf M."/>
            <person name="Daum C."/>
            <person name="Ng V."/>
            <person name="Clum A."/>
            <person name="Steindorff A."/>
            <person name="Ohm R."/>
            <person name="Martin F."/>
            <person name="Silar P."/>
            <person name="Natvig D."/>
            <person name="Lalanne C."/>
            <person name="Gautier V."/>
            <person name="Ament-Velasquez S.L."/>
            <person name="Kruys A."/>
            <person name="Hutchinson M.I."/>
            <person name="Powell A.J."/>
            <person name="Barry K."/>
            <person name="Miller A.N."/>
            <person name="Grigoriev I.V."/>
            <person name="Debuchy R."/>
            <person name="Gladieux P."/>
            <person name="Thoren M.H."/>
            <person name="Johannesson H."/>
        </authorList>
    </citation>
    <scope>NUCLEOTIDE SEQUENCE</scope>
    <source>
        <strain evidence="2">PSN324</strain>
    </source>
</reference>
<proteinExistence type="predicted"/>
<gene>
    <name evidence="2" type="ORF">QBC42DRAFT_258951</name>
</gene>
<dbReference type="Proteomes" id="UP001321749">
    <property type="component" value="Unassembled WGS sequence"/>
</dbReference>
<reference evidence="2" key="1">
    <citation type="journal article" date="2023" name="Mol. Phylogenet. Evol.">
        <title>Genome-scale phylogeny and comparative genomics of the fungal order Sordariales.</title>
        <authorList>
            <person name="Hensen N."/>
            <person name="Bonometti L."/>
            <person name="Westerberg I."/>
            <person name="Brannstrom I.O."/>
            <person name="Guillou S."/>
            <person name="Cros-Aarteil S."/>
            <person name="Calhoun S."/>
            <person name="Haridas S."/>
            <person name="Kuo A."/>
            <person name="Mondo S."/>
            <person name="Pangilinan J."/>
            <person name="Riley R."/>
            <person name="LaButti K."/>
            <person name="Andreopoulos B."/>
            <person name="Lipzen A."/>
            <person name="Chen C."/>
            <person name="Yan M."/>
            <person name="Daum C."/>
            <person name="Ng V."/>
            <person name="Clum A."/>
            <person name="Steindorff A."/>
            <person name="Ohm R.A."/>
            <person name="Martin F."/>
            <person name="Silar P."/>
            <person name="Natvig D.O."/>
            <person name="Lalanne C."/>
            <person name="Gautier V."/>
            <person name="Ament-Velasquez S.L."/>
            <person name="Kruys A."/>
            <person name="Hutchinson M.I."/>
            <person name="Powell A.J."/>
            <person name="Barry K."/>
            <person name="Miller A.N."/>
            <person name="Grigoriev I.V."/>
            <person name="Debuchy R."/>
            <person name="Gladieux P."/>
            <person name="Hiltunen Thoren M."/>
            <person name="Johannesson H."/>
        </authorList>
    </citation>
    <scope>NUCLEOTIDE SEQUENCE</scope>
    <source>
        <strain evidence="2">PSN324</strain>
    </source>
</reference>
<dbReference type="EMBL" id="MU864931">
    <property type="protein sequence ID" value="KAK4466464.1"/>
    <property type="molecule type" value="Genomic_DNA"/>
</dbReference>
<comment type="caution">
    <text evidence="2">The sequence shown here is derived from an EMBL/GenBank/DDBJ whole genome shotgun (WGS) entry which is preliminary data.</text>
</comment>
<sequence length="72" mass="7879">MAAATKYCVWFLNMFSDAAMLLAASIDGYQWRNMLGHPECRLGTGTAFGIQSRHFLGIGCGLGFFRPNSFPG</sequence>
<feature type="transmembrane region" description="Helical" evidence="1">
    <location>
        <begin position="7"/>
        <end position="26"/>
    </location>
</feature>
<evidence type="ECO:0000313" key="3">
    <source>
        <dbReference type="Proteomes" id="UP001321749"/>
    </source>
</evidence>
<keyword evidence="1" id="KW-0812">Transmembrane</keyword>
<keyword evidence="3" id="KW-1185">Reference proteome</keyword>
<dbReference type="AlphaFoldDB" id="A0AAV9I4C8"/>
<keyword evidence="1" id="KW-0472">Membrane</keyword>
<name>A0AAV9I4C8_9PEZI</name>
<evidence type="ECO:0008006" key="4">
    <source>
        <dbReference type="Google" id="ProtNLM"/>
    </source>
</evidence>
<organism evidence="2 3">
    <name type="scientific">Cladorrhinum samala</name>
    <dbReference type="NCBI Taxonomy" id="585594"/>
    <lineage>
        <taxon>Eukaryota</taxon>
        <taxon>Fungi</taxon>
        <taxon>Dikarya</taxon>
        <taxon>Ascomycota</taxon>
        <taxon>Pezizomycotina</taxon>
        <taxon>Sordariomycetes</taxon>
        <taxon>Sordariomycetidae</taxon>
        <taxon>Sordariales</taxon>
        <taxon>Podosporaceae</taxon>
        <taxon>Cladorrhinum</taxon>
    </lineage>
</organism>
<keyword evidence="1" id="KW-1133">Transmembrane helix</keyword>
<accession>A0AAV9I4C8</accession>
<evidence type="ECO:0000256" key="1">
    <source>
        <dbReference type="SAM" id="Phobius"/>
    </source>
</evidence>
<evidence type="ECO:0000313" key="2">
    <source>
        <dbReference type="EMBL" id="KAK4466464.1"/>
    </source>
</evidence>
<protein>
    <recommendedName>
        <fullName evidence="4">CASP-like protein</fullName>
    </recommendedName>
</protein>